<dbReference type="SUPFAM" id="SSF52440">
    <property type="entry name" value="PreATP-grasp domain"/>
    <property type="match status" value="1"/>
</dbReference>
<evidence type="ECO:0000256" key="6">
    <source>
        <dbReference type="ARBA" id="ARBA00022490"/>
    </source>
</evidence>
<keyword evidence="12 14" id="KW-0961">Cell wall biogenesis/degradation</keyword>
<feature type="binding site" evidence="16">
    <location>
        <position position="272"/>
    </location>
    <ligand>
        <name>Mg(2+)</name>
        <dbReference type="ChEBI" id="CHEBI:18420"/>
        <label>2</label>
    </ligand>
</feature>
<dbReference type="NCBIfam" id="NF002378">
    <property type="entry name" value="PRK01372.1"/>
    <property type="match status" value="1"/>
</dbReference>
<feature type="active site" evidence="15">
    <location>
        <position position="283"/>
    </location>
</feature>
<evidence type="ECO:0000256" key="2">
    <source>
        <dbReference type="ARBA" id="ARBA00003921"/>
    </source>
</evidence>
<comment type="caution">
    <text evidence="19">The sequence shown here is derived from an EMBL/GenBank/DDBJ whole genome shotgun (WGS) entry which is preliminary data.</text>
</comment>
<dbReference type="InterPro" id="IPR011095">
    <property type="entry name" value="Dala_Dala_lig_C"/>
</dbReference>
<feature type="binding site" evidence="16">
    <location>
        <position position="272"/>
    </location>
    <ligand>
        <name>Mg(2+)</name>
        <dbReference type="ChEBI" id="CHEBI:18420"/>
        <label>1</label>
    </ligand>
</feature>
<keyword evidence="16" id="KW-0464">Manganese</keyword>
<evidence type="ECO:0000256" key="9">
    <source>
        <dbReference type="ARBA" id="ARBA00022840"/>
    </source>
</evidence>
<dbReference type="InterPro" id="IPR011761">
    <property type="entry name" value="ATP-grasp"/>
</dbReference>
<evidence type="ECO:0000256" key="14">
    <source>
        <dbReference type="HAMAP-Rule" id="MF_00047"/>
    </source>
</evidence>
<feature type="binding site" evidence="16">
    <location>
        <position position="274"/>
    </location>
    <ligand>
        <name>Mg(2+)</name>
        <dbReference type="ChEBI" id="CHEBI:18420"/>
        <label>2</label>
    </ligand>
</feature>
<keyword evidence="8 17" id="KW-0547">Nucleotide-binding</keyword>
<dbReference type="AlphaFoldDB" id="A0A9X2RJZ3"/>
<evidence type="ECO:0000313" key="20">
    <source>
        <dbReference type="Proteomes" id="UP001142610"/>
    </source>
</evidence>
<dbReference type="GO" id="GO:0008716">
    <property type="term" value="F:D-alanine-D-alanine ligase activity"/>
    <property type="evidence" value="ECO:0007669"/>
    <property type="project" value="UniProtKB-UniRule"/>
</dbReference>
<dbReference type="InterPro" id="IPR011127">
    <property type="entry name" value="Dala_Dala_lig_N"/>
</dbReference>
<feature type="binding site" evidence="16">
    <location>
        <position position="255"/>
    </location>
    <ligand>
        <name>Mg(2+)</name>
        <dbReference type="ChEBI" id="CHEBI:18420"/>
        <label>1</label>
    </ligand>
</feature>
<dbReference type="GO" id="GO:0005737">
    <property type="term" value="C:cytoplasm"/>
    <property type="evidence" value="ECO:0007669"/>
    <property type="project" value="UniProtKB-SubCell"/>
</dbReference>
<proteinExistence type="inferred from homology"/>
<keyword evidence="16" id="KW-0460">Magnesium</keyword>
<keyword evidence="16" id="KW-0479">Metal-binding</keyword>
<keyword evidence="7 14" id="KW-0436">Ligase</keyword>
<evidence type="ECO:0000256" key="1">
    <source>
        <dbReference type="ARBA" id="ARBA00001936"/>
    </source>
</evidence>
<organism evidence="19 20">
    <name type="scientific">Parvularcula maris</name>
    <dbReference type="NCBI Taxonomy" id="2965077"/>
    <lineage>
        <taxon>Bacteria</taxon>
        <taxon>Pseudomonadati</taxon>
        <taxon>Pseudomonadota</taxon>
        <taxon>Alphaproteobacteria</taxon>
        <taxon>Parvularculales</taxon>
        <taxon>Parvularculaceae</taxon>
        <taxon>Parvularcula</taxon>
    </lineage>
</organism>
<dbReference type="Gene3D" id="3.30.470.20">
    <property type="entry name" value="ATP-grasp fold, B domain"/>
    <property type="match status" value="1"/>
</dbReference>
<comment type="cofactor">
    <cofactor evidence="16">
        <name>Mg(2+)</name>
        <dbReference type="ChEBI" id="CHEBI:18420"/>
    </cofactor>
    <cofactor evidence="16">
        <name>Mn(2+)</name>
        <dbReference type="ChEBI" id="CHEBI:29035"/>
    </cofactor>
    <text evidence="16">Binds 2 magnesium or manganese ions per subunit.</text>
</comment>
<feature type="active site" evidence="15">
    <location>
        <position position="17"/>
    </location>
</feature>
<keyword evidence="9 17" id="KW-0067">ATP-binding</keyword>
<keyword evidence="10 14" id="KW-0133">Cell shape</keyword>
<dbReference type="EMBL" id="JANIBC010000003">
    <property type="protein sequence ID" value="MCQ8185087.1"/>
    <property type="molecule type" value="Genomic_DNA"/>
</dbReference>
<dbReference type="GO" id="GO:0046872">
    <property type="term" value="F:metal ion binding"/>
    <property type="evidence" value="ECO:0007669"/>
    <property type="project" value="UniProtKB-KW"/>
</dbReference>
<dbReference type="PROSITE" id="PS50975">
    <property type="entry name" value="ATP_GRASP"/>
    <property type="match status" value="1"/>
</dbReference>
<comment type="similarity">
    <text evidence="4 14">Belongs to the D-alanine--D-alanine ligase family.</text>
</comment>
<evidence type="ECO:0000256" key="5">
    <source>
        <dbReference type="ARBA" id="ARBA00012216"/>
    </source>
</evidence>
<gene>
    <name evidence="14" type="primary">ddl</name>
    <name evidence="19" type="ORF">NOG11_06750</name>
</gene>
<dbReference type="PANTHER" id="PTHR23132:SF23">
    <property type="entry name" value="D-ALANINE--D-ALANINE LIGASE B"/>
    <property type="match status" value="1"/>
</dbReference>
<dbReference type="GO" id="GO:0005524">
    <property type="term" value="F:ATP binding"/>
    <property type="evidence" value="ECO:0007669"/>
    <property type="project" value="UniProtKB-UniRule"/>
</dbReference>
<sequence>MSLEKKVLVLMGGFSSEKGVSLVSGRTAAGALTKVGYRVEAIDVTREVDRQIRASFGGEGPDVVFNALHGPFGEDGTVQGLLEMMGLPYTHSGVLSSALCMEKARTKDVLAAAGLRVPGGHVIDIAHLTGSAHPMPAPYVLKPISEGSTFGVVIIKHPTDPAPRRELLDESVYHGGAIVEEYIAGRELTVALKGTEALAVTEIQSDFYDYDAKYSSNAAPHVVPAELPDEITREALAMAERAGKVLGCRGLSRVDFRYDPERDGVNGLFILEVNTQPGMTPTSLSAEQAAYRGISFEELCQWMVEDASCRR</sequence>
<dbReference type="PANTHER" id="PTHR23132">
    <property type="entry name" value="D-ALANINE--D-ALANINE LIGASE"/>
    <property type="match status" value="1"/>
</dbReference>
<evidence type="ECO:0000259" key="18">
    <source>
        <dbReference type="PROSITE" id="PS50975"/>
    </source>
</evidence>
<feature type="active site" evidence="15">
    <location>
        <position position="148"/>
    </location>
</feature>
<evidence type="ECO:0000256" key="3">
    <source>
        <dbReference type="ARBA" id="ARBA00004496"/>
    </source>
</evidence>
<dbReference type="Proteomes" id="UP001142610">
    <property type="component" value="Unassembled WGS sequence"/>
</dbReference>
<comment type="function">
    <text evidence="2 14">Cell wall formation.</text>
</comment>
<dbReference type="InterPro" id="IPR013815">
    <property type="entry name" value="ATP_grasp_subdomain_1"/>
</dbReference>
<dbReference type="InterPro" id="IPR005905">
    <property type="entry name" value="D_ala_D_ala"/>
</dbReference>
<comment type="cofactor">
    <cofactor evidence="1">
        <name>Mn(2+)</name>
        <dbReference type="ChEBI" id="CHEBI:29035"/>
    </cofactor>
</comment>
<evidence type="ECO:0000256" key="8">
    <source>
        <dbReference type="ARBA" id="ARBA00022741"/>
    </source>
</evidence>
<dbReference type="PROSITE" id="PS00843">
    <property type="entry name" value="DALA_DALA_LIGASE_1"/>
    <property type="match status" value="1"/>
</dbReference>
<evidence type="ECO:0000256" key="10">
    <source>
        <dbReference type="ARBA" id="ARBA00022960"/>
    </source>
</evidence>
<keyword evidence="20" id="KW-1185">Reference proteome</keyword>
<protein>
    <recommendedName>
        <fullName evidence="5 14">D-alanine--D-alanine ligase</fullName>
        <ecNumber evidence="5 14">6.3.2.4</ecNumber>
    </recommendedName>
    <alternativeName>
        <fullName evidence="14">D-Ala-D-Ala ligase</fullName>
    </alternativeName>
    <alternativeName>
        <fullName evidence="14">D-alanylalanine synthetase</fullName>
    </alternativeName>
</protein>
<evidence type="ECO:0000256" key="15">
    <source>
        <dbReference type="PIRSR" id="PIRSR039102-1"/>
    </source>
</evidence>
<evidence type="ECO:0000256" key="7">
    <source>
        <dbReference type="ARBA" id="ARBA00022598"/>
    </source>
</evidence>
<evidence type="ECO:0000256" key="12">
    <source>
        <dbReference type="ARBA" id="ARBA00023316"/>
    </source>
</evidence>
<dbReference type="InterPro" id="IPR016185">
    <property type="entry name" value="PreATP-grasp_dom_sf"/>
</dbReference>
<accession>A0A9X2RJZ3</accession>
<comment type="catalytic activity">
    <reaction evidence="13 14">
        <text>2 D-alanine + ATP = D-alanyl-D-alanine + ADP + phosphate + H(+)</text>
        <dbReference type="Rhea" id="RHEA:11224"/>
        <dbReference type="ChEBI" id="CHEBI:15378"/>
        <dbReference type="ChEBI" id="CHEBI:30616"/>
        <dbReference type="ChEBI" id="CHEBI:43474"/>
        <dbReference type="ChEBI" id="CHEBI:57416"/>
        <dbReference type="ChEBI" id="CHEBI:57822"/>
        <dbReference type="ChEBI" id="CHEBI:456216"/>
        <dbReference type="EC" id="6.3.2.4"/>
    </reaction>
</comment>
<dbReference type="GO" id="GO:0071555">
    <property type="term" value="P:cell wall organization"/>
    <property type="evidence" value="ECO:0007669"/>
    <property type="project" value="UniProtKB-KW"/>
</dbReference>
<dbReference type="Gene3D" id="3.30.1490.20">
    <property type="entry name" value="ATP-grasp fold, A domain"/>
    <property type="match status" value="1"/>
</dbReference>
<evidence type="ECO:0000256" key="17">
    <source>
        <dbReference type="PROSITE-ProRule" id="PRU00409"/>
    </source>
</evidence>
<dbReference type="HAMAP" id="MF_00047">
    <property type="entry name" value="Dala_Dala_lig"/>
    <property type="match status" value="1"/>
</dbReference>
<dbReference type="PROSITE" id="PS00844">
    <property type="entry name" value="DALA_DALA_LIGASE_2"/>
    <property type="match status" value="1"/>
</dbReference>
<dbReference type="EC" id="6.3.2.4" evidence="5 14"/>
<evidence type="ECO:0000256" key="4">
    <source>
        <dbReference type="ARBA" id="ARBA00010871"/>
    </source>
</evidence>
<comment type="pathway">
    <text evidence="14">Cell wall biogenesis; peptidoglycan biosynthesis.</text>
</comment>
<comment type="subcellular location">
    <subcellularLocation>
        <location evidence="3 14">Cytoplasm</location>
    </subcellularLocation>
</comment>
<evidence type="ECO:0000313" key="19">
    <source>
        <dbReference type="EMBL" id="MCQ8185087.1"/>
    </source>
</evidence>
<evidence type="ECO:0000256" key="13">
    <source>
        <dbReference type="ARBA" id="ARBA00047614"/>
    </source>
</evidence>
<dbReference type="Pfam" id="PF07478">
    <property type="entry name" value="Dala_Dala_lig_C"/>
    <property type="match status" value="1"/>
</dbReference>
<evidence type="ECO:0000256" key="16">
    <source>
        <dbReference type="PIRSR" id="PIRSR039102-3"/>
    </source>
</evidence>
<dbReference type="RefSeq" id="WP_256618948.1">
    <property type="nucleotide sequence ID" value="NZ_JANIBC010000003.1"/>
</dbReference>
<keyword evidence="11 14" id="KW-0573">Peptidoglycan synthesis</keyword>
<feature type="domain" description="ATP-grasp" evidence="18">
    <location>
        <begin position="107"/>
        <end position="305"/>
    </location>
</feature>
<dbReference type="PIRSF" id="PIRSF039102">
    <property type="entry name" value="Ddl/VanB"/>
    <property type="match status" value="1"/>
</dbReference>
<evidence type="ECO:0000256" key="11">
    <source>
        <dbReference type="ARBA" id="ARBA00022984"/>
    </source>
</evidence>
<name>A0A9X2RJZ3_9PROT</name>
<dbReference type="SUPFAM" id="SSF56059">
    <property type="entry name" value="Glutathione synthetase ATP-binding domain-like"/>
    <property type="match status" value="1"/>
</dbReference>
<keyword evidence="6 14" id="KW-0963">Cytoplasm</keyword>
<dbReference type="InterPro" id="IPR000291">
    <property type="entry name" value="D-Ala_lig_Van_CS"/>
</dbReference>
<dbReference type="Gene3D" id="3.40.50.20">
    <property type="match status" value="1"/>
</dbReference>
<dbReference type="Pfam" id="PF01820">
    <property type="entry name" value="Dala_Dala_lig_N"/>
    <property type="match status" value="1"/>
</dbReference>
<dbReference type="GO" id="GO:0009252">
    <property type="term" value="P:peptidoglycan biosynthetic process"/>
    <property type="evidence" value="ECO:0007669"/>
    <property type="project" value="UniProtKB-UniRule"/>
</dbReference>
<dbReference type="GO" id="GO:0008360">
    <property type="term" value="P:regulation of cell shape"/>
    <property type="evidence" value="ECO:0007669"/>
    <property type="project" value="UniProtKB-KW"/>
</dbReference>
<reference evidence="19" key="1">
    <citation type="submission" date="2022-07" db="EMBL/GenBank/DDBJ databases">
        <title>Parvularcula maris sp. nov., an algicidal bacterium isolated from seawater.</title>
        <authorList>
            <person name="Li F."/>
        </authorList>
    </citation>
    <scope>NUCLEOTIDE SEQUENCE</scope>
    <source>
        <strain evidence="19">BGMRC 0090</strain>
    </source>
</reference>